<accession>A0A098ED16</accession>
<dbReference type="EMBL" id="CCXY01000427">
    <property type="protein sequence ID" value="CEG13877.1"/>
    <property type="molecule type" value="Genomic_DNA"/>
</dbReference>
<dbReference type="Gene3D" id="3.40.50.720">
    <property type="entry name" value="NAD(P)-binding Rossmann-like Domain"/>
    <property type="match status" value="1"/>
</dbReference>
<sequence>MTHCTIEPSSLALSEPYMFITTENLIYELKEFGIENIQIYEPMINSTKIFNIENKEPLGKYDVVVLAVMHKQFENINISKFLEKRGIIIDVKTKLDKNNFKCFTYYGL</sequence>
<evidence type="ECO:0000259" key="1">
    <source>
        <dbReference type="SMART" id="SM00984"/>
    </source>
</evidence>
<dbReference type="AlphaFoldDB" id="A0A098ED16"/>
<feature type="domain" description="UDP-glucose/GDP-mannose dehydrogenase C-terminal" evidence="1">
    <location>
        <begin position="22"/>
        <end position="97"/>
    </location>
</feature>
<dbReference type="InterPro" id="IPR014027">
    <property type="entry name" value="UDP-Glc/GDP-Man_DH_C"/>
</dbReference>
<reference evidence="2" key="1">
    <citation type="submission" date="2014-09" db="EMBL/GenBank/DDBJ databases">
        <authorList>
            <person name="Probst J Alexander"/>
        </authorList>
    </citation>
    <scope>NUCLEOTIDE SEQUENCE</scope>
</reference>
<dbReference type="InterPro" id="IPR036220">
    <property type="entry name" value="UDP-Glc/GDP-Man_DH_C_sf"/>
</dbReference>
<dbReference type="SMART" id="SM00984">
    <property type="entry name" value="UDPG_MGDP_dh_C"/>
    <property type="match status" value="1"/>
</dbReference>
<name>A0A098ED16_9ZZZZ</name>
<protein>
    <recommendedName>
        <fullName evidence="1">UDP-glucose/GDP-mannose dehydrogenase C-terminal domain-containing protein</fullName>
    </recommendedName>
</protein>
<proteinExistence type="predicted"/>
<dbReference type="SUPFAM" id="SSF52413">
    <property type="entry name" value="UDP-glucose/GDP-mannose dehydrogenase C-terminal domain"/>
    <property type="match status" value="1"/>
</dbReference>
<dbReference type="GO" id="GO:0016616">
    <property type="term" value="F:oxidoreductase activity, acting on the CH-OH group of donors, NAD or NADP as acceptor"/>
    <property type="evidence" value="ECO:0007669"/>
    <property type="project" value="InterPro"/>
</dbReference>
<evidence type="ECO:0000313" key="2">
    <source>
        <dbReference type="EMBL" id="CEG13877.1"/>
    </source>
</evidence>
<dbReference type="GO" id="GO:0051287">
    <property type="term" value="F:NAD binding"/>
    <property type="evidence" value="ECO:0007669"/>
    <property type="project" value="InterPro"/>
</dbReference>
<dbReference type="Pfam" id="PF03720">
    <property type="entry name" value="UDPG_MGDP_dh_C"/>
    <property type="match status" value="1"/>
</dbReference>
<organism evidence="2">
    <name type="scientific">groundwater metagenome</name>
    <dbReference type="NCBI Taxonomy" id="717931"/>
    <lineage>
        <taxon>unclassified sequences</taxon>
        <taxon>metagenomes</taxon>
        <taxon>ecological metagenomes</taxon>
    </lineage>
</organism>
<gene>
    <name evidence="2" type="ORF">MSIBF_A620011</name>
</gene>